<comment type="caution">
    <text evidence="1">The sequence shown here is derived from an EMBL/GenBank/DDBJ whole genome shotgun (WGS) entry which is preliminary data.</text>
</comment>
<dbReference type="AlphaFoldDB" id="A0A533QB28"/>
<name>A0A533QB28_9BACT</name>
<dbReference type="Proteomes" id="UP000319783">
    <property type="component" value="Unassembled WGS sequence"/>
</dbReference>
<dbReference type="EMBL" id="SULG01000205">
    <property type="protein sequence ID" value="TLD39801.1"/>
    <property type="molecule type" value="Genomic_DNA"/>
</dbReference>
<reference evidence="1 2" key="1">
    <citation type="submission" date="2019-04" db="EMBL/GenBank/DDBJ databases">
        <title>Genome of a novel bacterium Candidatus Jettenia ecosi reconstructed from metagenome of an anammox bioreactor.</title>
        <authorList>
            <person name="Mardanov A.V."/>
            <person name="Beletsky A.V."/>
            <person name="Ravin N.V."/>
            <person name="Botchkova E.A."/>
            <person name="Litti Y.V."/>
            <person name="Nozhevnikova A.N."/>
        </authorList>
    </citation>
    <scope>NUCLEOTIDE SEQUENCE [LARGE SCALE GENOMIC DNA]</scope>
    <source>
        <strain evidence="1">J2</strain>
    </source>
</reference>
<proteinExistence type="predicted"/>
<sequence>MFVHAEYHTRCFSIIPACFFSFPCFIYPSRMPLSGRINETGE</sequence>
<evidence type="ECO:0000313" key="1">
    <source>
        <dbReference type="EMBL" id="TLD39801.1"/>
    </source>
</evidence>
<organism evidence="1 2">
    <name type="scientific">Candidatus Jettenia ecosi</name>
    <dbReference type="NCBI Taxonomy" id="2494326"/>
    <lineage>
        <taxon>Bacteria</taxon>
        <taxon>Pseudomonadati</taxon>
        <taxon>Planctomycetota</taxon>
        <taxon>Candidatus Brocadiia</taxon>
        <taxon>Candidatus Brocadiales</taxon>
        <taxon>Candidatus Brocadiaceae</taxon>
        <taxon>Candidatus Jettenia</taxon>
    </lineage>
</organism>
<accession>A0A533QB28</accession>
<evidence type="ECO:0000313" key="2">
    <source>
        <dbReference type="Proteomes" id="UP000319783"/>
    </source>
</evidence>
<gene>
    <name evidence="1" type="ORF">JETT_3939</name>
</gene>
<protein>
    <submittedName>
        <fullName evidence="1">Uncharacterized protein</fullName>
    </submittedName>
</protein>